<keyword evidence="1" id="KW-0472">Membrane</keyword>
<proteinExistence type="predicted"/>
<sequence>METSPAGTSNRLEAKARLGSSIANNAIALFLIFIIFFPFVFIVLGYFPYVYKLQGILEMSKFWQQKSTLRNRVLSVS</sequence>
<keyword evidence="1" id="KW-0812">Transmembrane</keyword>
<feature type="transmembrane region" description="Helical" evidence="1">
    <location>
        <begin position="27"/>
        <end position="51"/>
    </location>
</feature>
<name>A0ABY6NHX7_RALSL</name>
<accession>A0ABY6NHX7</accession>
<evidence type="ECO:0008006" key="3">
    <source>
        <dbReference type="Google" id="ProtNLM"/>
    </source>
</evidence>
<evidence type="ECO:0000313" key="2">
    <source>
        <dbReference type="EMBL" id="UZF16719.1"/>
    </source>
</evidence>
<protein>
    <recommendedName>
        <fullName evidence="3">Transmembrane protein</fullName>
    </recommendedName>
</protein>
<gene>
    <name evidence="2" type="ORF">LH706_06830</name>
</gene>
<dbReference type="EMBL" id="CP085043">
    <property type="protein sequence ID" value="UZF16719.1"/>
    <property type="molecule type" value="Genomic_DNA"/>
</dbReference>
<organism evidence="2">
    <name type="scientific">Ralstonia solanacearum</name>
    <name type="common">Pseudomonas solanacearum</name>
    <dbReference type="NCBI Taxonomy" id="305"/>
    <lineage>
        <taxon>Bacteria</taxon>
        <taxon>Pseudomonadati</taxon>
        <taxon>Pseudomonadota</taxon>
        <taxon>Betaproteobacteria</taxon>
        <taxon>Burkholderiales</taxon>
        <taxon>Burkholderiaceae</taxon>
        <taxon>Ralstonia</taxon>
        <taxon>Ralstonia solanacearum species complex</taxon>
    </lineage>
</organism>
<evidence type="ECO:0000256" key="1">
    <source>
        <dbReference type="SAM" id="Phobius"/>
    </source>
</evidence>
<reference evidence="2" key="1">
    <citation type="submission" date="2021-10" db="EMBL/GenBank/DDBJ databases">
        <title>Complete genome sequences of five Ralstonia solancearum strains isolated from sunflower.</title>
        <authorList>
            <person name="She X."/>
            <person name="He Z."/>
        </authorList>
    </citation>
    <scope>NUCLEOTIDE SEQUENCE</scope>
    <source>
        <strain evidence="2">RS638</strain>
    </source>
</reference>
<keyword evidence="1" id="KW-1133">Transmembrane helix</keyword>